<feature type="region of interest" description="Disordered" evidence="2">
    <location>
        <begin position="190"/>
        <end position="209"/>
    </location>
</feature>
<comment type="caution">
    <text evidence="4">The sequence shown here is derived from an EMBL/GenBank/DDBJ whole genome shotgun (WGS) entry which is preliminary data.</text>
</comment>
<dbReference type="EMBL" id="JAAIIH010000001">
    <property type="protein sequence ID" value="NMM99662.1"/>
    <property type="molecule type" value="Genomic_DNA"/>
</dbReference>
<protein>
    <submittedName>
        <fullName evidence="4">Zinc finger, SWIM domain-containing protein</fullName>
    </submittedName>
</protein>
<feature type="domain" description="SWIM-type" evidence="3">
    <location>
        <begin position="62"/>
        <end position="100"/>
    </location>
</feature>
<keyword evidence="5" id="KW-1185">Reference proteome</keyword>
<dbReference type="Proteomes" id="UP000588277">
    <property type="component" value="Unassembled WGS sequence"/>
</dbReference>
<proteinExistence type="predicted"/>
<evidence type="ECO:0000256" key="2">
    <source>
        <dbReference type="SAM" id="MobiDB-lite"/>
    </source>
</evidence>
<dbReference type="GO" id="GO:0008270">
    <property type="term" value="F:zinc ion binding"/>
    <property type="evidence" value="ECO:0007669"/>
    <property type="project" value="UniProtKB-KW"/>
</dbReference>
<accession>A0A7Y0HYT0</accession>
<evidence type="ECO:0000313" key="5">
    <source>
        <dbReference type="Proteomes" id="UP000588277"/>
    </source>
</evidence>
<reference evidence="4 5" key="1">
    <citation type="submission" date="2020-02" db="EMBL/GenBank/DDBJ databases">
        <title>Characterization of phylogenetic diversity of novel bifidobacterial species isolated in Czech ZOOs.</title>
        <authorList>
            <person name="Lugli G.A."/>
            <person name="Vera N.B."/>
            <person name="Ventura M."/>
        </authorList>
    </citation>
    <scope>NUCLEOTIDE SEQUENCE [LARGE SCALE GENOMIC DNA]</scope>
    <source>
        <strain evidence="4 5">DSM 109958</strain>
    </source>
</reference>
<evidence type="ECO:0000259" key="3">
    <source>
        <dbReference type="PROSITE" id="PS50966"/>
    </source>
</evidence>
<dbReference type="AlphaFoldDB" id="A0A7Y0HYT0"/>
<evidence type="ECO:0000313" key="4">
    <source>
        <dbReference type="EMBL" id="NMM99662.1"/>
    </source>
</evidence>
<sequence>MNGGNEDINEIPRLNDHYVDLFEQRILDRGSAYFAAGKVHAPRMIAPGLWHAAVFGSAESVYEVDVRLRYGTVVSAACTCPYAQRSAFCKHMAAVLLAMDDMRRRSDRARRNDDSDSMPVDDGFPWDASMAVRWYVRAQFPQVPKLTDDDWEAVKRIFEALFCLPDLDKTFMSEEMRLLYERTFFRGQDDDQAGGQADRKDRSAPDDARERRRLYAQMQNDYEPRHETLTQQHESRYRAGARGAMGRTGHGSASLDNMRLLVPFVTPCHLDELPHTWMTILEAAYEHLHDAVGLRRLYVYYIAIAQTDPEAVYVQKLRDLSGEHWQEDRDAIVAFMQRHRFGGRGEAPTNPAYERLLREDGLSDEAWDYCRIKSRDILIRMLDVVALKESNAVRALRYVESVLGDPDSPVFEQNTESGAQRVARWIRKVDLVYGYEQAKTLAEQACDMFPRRQLLREALADYLDAEQADDDADVGADVAADATDAAGVTDAEDATDEGEEEANEQGM</sequence>
<keyword evidence="1" id="KW-0862">Zinc</keyword>
<feature type="compositionally biased region" description="Basic and acidic residues" evidence="2">
    <location>
        <begin position="197"/>
        <end position="209"/>
    </location>
</feature>
<dbReference type="Pfam" id="PF04434">
    <property type="entry name" value="SWIM"/>
    <property type="match status" value="1"/>
</dbReference>
<feature type="region of interest" description="Disordered" evidence="2">
    <location>
        <begin position="470"/>
        <end position="507"/>
    </location>
</feature>
<dbReference type="RefSeq" id="WP_205831987.1">
    <property type="nucleotide sequence ID" value="NZ_JAAIIH010000001.1"/>
</dbReference>
<keyword evidence="1" id="KW-0479">Metal-binding</keyword>
<evidence type="ECO:0000256" key="1">
    <source>
        <dbReference type="PROSITE-ProRule" id="PRU00325"/>
    </source>
</evidence>
<feature type="compositionally biased region" description="Acidic residues" evidence="2">
    <location>
        <begin position="490"/>
        <end position="507"/>
    </location>
</feature>
<feature type="compositionally biased region" description="Low complexity" evidence="2">
    <location>
        <begin position="475"/>
        <end position="489"/>
    </location>
</feature>
<organism evidence="4 5">
    <name type="scientific">Bifidobacterium moraviense</name>
    <dbReference type="NCBI Taxonomy" id="2675323"/>
    <lineage>
        <taxon>Bacteria</taxon>
        <taxon>Bacillati</taxon>
        <taxon>Actinomycetota</taxon>
        <taxon>Actinomycetes</taxon>
        <taxon>Bifidobacteriales</taxon>
        <taxon>Bifidobacteriaceae</taxon>
        <taxon>Bifidobacterium</taxon>
    </lineage>
</organism>
<gene>
    <name evidence="4" type="ORF">G1C96_0240</name>
</gene>
<dbReference type="InterPro" id="IPR007527">
    <property type="entry name" value="Znf_SWIM"/>
</dbReference>
<name>A0A7Y0HYT0_9BIFI</name>
<dbReference type="PROSITE" id="PS50966">
    <property type="entry name" value="ZF_SWIM"/>
    <property type="match status" value="1"/>
</dbReference>
<keyword evidence="1" id="KW-0863">Zinc-finger</keyword>